<dbReference type="Proteomes" id="UP000184526">
    <property type="component" value="Unassembled WGS sequence"/>
</dbReference>
<name>A0A1M5YI78_9CLOT</name>
<gene>
    <name evidence="1" type="ORF">SAMN02745196_02972</name>
</gene>
<evidence type="ECO:0000313" key="1">
    <source>
        <dbReference type="EMBL" id="SHI11730.1"/>
    </source>
</evidence>
<sequence>MEVKRGIYSSRKFYDLGIVRVTIGYRYKLEKKRLIEKEVII</sequence>
<dbReference type="AlphaFoldDB" id="A0A1M5YI78"/>
<protein>
    <submittedName>
        <fullName evidence="1">Uncharacterized protein</fullName>
    </submittedName>
</protein>
<dbReference type="EMBL" id="FQXP01000015">
    <property type="protein sequence ID" value="SHI11730.1"/>
    <property type="molecule type" value="Genomic_DNA"/>
</dbReference>
<proteinExistence type="predicted"/>
<reference evidence="1 2" key="1">
    <citation type="submission" date="2016-11" db="EMBL/GenBank/DDBJ databases">
        <authorList>
            <person name="Jaros S."/>
            <person name="Januszkiewicz K."/>
            <person name="Wedrychowicz H."/>
        </authorList>
    </citation>
    <scope>NUCLEOTIDE SEQUENCE [LARGE SCALE GENOMIC DNA]</scope>
    <source>
        <strain evidence="1 2">DSM 3089</strain>
    </source>
</reference>
<dbReference type="RefSeq" id="WP_278336849.1">
    <property type="nucleotide sequence ID" value="NZ_FQXP01000015.1"/>
</dbReference>
<accession>A0A1M5YI78</accession>
<organism evidence="1 2">
    <name type="scientific">Clostridium collagenovorans DSM 3089</name>
    <dbReference type="NCBI Taxonomy" id="1121306"/>
    <lineage>
        <taxon>Bacteria</taxon>
        <taxon>Bacillati</taxon>
        <taxon>Bacillota</taxon>
        <taxon>Clostridia</taxon>
        <taxon>Eubacteriales</taxon>
        <taxon>Clostridiaceae</taxon>
        <taxon>Clostridium</taxon>
    </lineage>
</organism>
<dbReference type="STRING" id="1121306.SAMN02745196_02972"/>
<keyword evidence="2" id="KW-1185">Reference proteome</keyword>
<evidence type="ECO:0000313" key="2">
    <source>
        <dbReference type="Proteomes" id="UP000184526"/>
    </source>
</evidence>